<dbReference type="PATRIC" id="fig|265726.11.peg.1883"/>
<dbReference type="Pfam" id="PF03756">
    <property type="entry name" value="AfsA"/>
    <property type="match status" value="1"/>
</dbReference>
<reference evidence="2 3" key="1">
    <citation type="submission" date="2014-12" db="EMBL/GenBank/DDBJ databases">
        <title>Mercury Reductase activity and rhizosphere competence traits in the genome of root associated Photobacterium halotolerans MELD1.</title>
        <authorList>
            <person name="Mathew D.C."/>
            <person name="Huang C.-C."/>
        </authorList>
    </citation>
    <scope>NUCLEOTIDE SEQUENCE [LARGE SCALE GENOMIC DNA]</scope>
    <source>
        <strain evidence="2 3">MELD1</strain>
    </source>
</reference>
<sequence>MSHNRPENCITVIVADMFKNFADSNENVLTYSCLVKQLAKHQPSGQAIKMIAGQGVTKEELMALITRYDAQQDYILMTPQFTLPRAGCEYSHKHKQQNITVSLAQKLSENSYKLALTFDGGNEFFQDHMTGQHIQGMAVIESMRQAFLAVTEQFFLADTDEGYYFVIHEMATRFERFVFPVEAHVHYHIEEQRVKSGRYYAQVKVTVEQGGNTCAISNISFTAYNSEFIAEKESQIAQATLNTYLTELEETAQHFEASHAAA</sequence>
<evidence type="ECO:0000259" key="1">
    <source>
        <dbReference type="Pfam" id="PF03756"/>
    </source>
</evidence>
<name>A0A0F5V9N1_9GAMM</name>
<evidence type="ECO:0000313" key="3">
    <source>
        <dbReference type="Proteomes" id="UP000033633"/>
    </source>
</evidence>
<dbReference type="STRING" id="265726.KY46_18005"/>
<accession>A0A0F5V9N1</accession>
<dbReference type="RefSeq" id="WP_046222003.1">
    <property type="nucleotide sequence ID" value="NZ_JWYV01000019.1"/>
</dbReference>
<dbReference type="InterPro" id="IPR005509">
    <property type="entry name" value="AfsA_hotdog_dom"/>
</dbReference>
<gene>
    <name evidence="2" type="ORF">KY46_18005</name>
</gene>
<feature type="domain" description="A-factor biosynthesis hotdog" evidence="1">
    <location>
        <begin position="92"/>
        <end position="220"/>
    </location>
</feature>
<dbReference type="EMBL" id="JWYV01000019">
    <property type="protein sequence ID" value="KKC98481.1"/>
    <property type="molecule type" value="Genomic_DNA"/>
</dbReference>
<dbReference type="OrthoDB" id="7838374at2"/>
<dbReference type="AlphaFoldDB" id="A0A0F5V9N1"/>
<dbReference type="InterPro" id="IPR029069">
    <property type="entry name" value="HotDog_dom_sf"/>
</dbReference>
<organism evidence="2 3">
    <name type="scientific">Photobacterium halotolerans</name>
    <dbReference type="NCBI Taxonomy" id="265726"/>
    <lineage>
        <taxon>Bacteria</taxon>
        <taxon>Pseudomonadati</taxon>
        <taxon>Pseudomonadota</taxon>
        <taxon>Gammaproteobacteria</taxon>
        <taxon>Vibrionales</taxon>
        <taxon>Vibrionaceae</taxon>
        <taxon>Photobacterium</taxon>
    </lineage>
</organism>
<dbReference type="Gene3D" id="3.10.129.10">
    <property type="entry name" value="Hotdog Thioesterase"/>
    <property type="match status" value="1"/>
</dbReference>
<dbReference type="Proteomes" id="UP000033633">
    <property type="component" value="Unassembled WGS sequence"/>
</dbReference>
<keyword evidence="3" id="KW-1185">Reference proteome</keyword>
<evidence type="ECO:0000313" key="2">
    <source>
        <dbReference type="EMBL" id="KKC98481.1"/>
    </source>
</evidence>
<dbReference type="SUPFAM" id="SSF54637">
    <property type="entry name" value="Thioesterase/thiol ester dehydrase-isomerase"/>
    <property type="match status" value="1"/>
</dbReference>
<protein>
    <recommendedName>
        <fullName evidence="1">A-factor biosynthesis hotdog domain-containing protein</fullName>
    </recommendedName>
</protein>
<comment type="caution">
    <text evidence="2">The sequence shown here is derived from an EMBL/GenBank/DDBJ whole genome shotgun (WGS) entry which is preliminary data.</text>
</comment>
<proteinExistence type="predicted"/>